<sequence>MEYVDCQTLDQLLHGEERNCSLSWETRIKIAQGTARALTYLHEGCRVRSNGPLIHGNLNPRNIFVDMDDQEPLLSDFGIAFRTQHSSDSSSSVFQQLQEYAPPDFKRSLPMTTKSDVFSYGMVLLELLTLKRPTSENVSGDMAGWVRDKIHDSYGEVLDPAIFATATTSRKKKIKRVLGLALMCTRDDPETRPSMKEVLEMLIQMKGFRIEGNAVVPTTSEVEEV</sequence>
<dbReference type="GO" id="GO:0005524">
    <property type="term" value="F:ATP binding"/>
    <property type="evidence" value="ECO:0007669"/>
    <property type="project" value="InterPro"/>
</dbReference>
<proteinExistence type="predicted"/>
<dbReference type="PANTHER" id="PTHR48055">
    <property type="entry name" value="LEUCINE-RICH REPEAT RECEPTOR PROTEIN KINASE EMS1"/>
    <property type="match status" value="1"/>
</dbReference>
<accession>A0A0D6QUH1</accession>
<dbReference type="SUPFAM" id="SSF56112">
    <property type="entry name" value="Protein kinase-like (PK-like)"/>
    <property type="match status" value="1"/>
</dbReference>
<dbReference type="PANTHER" id="PTHR48055:SF46">
    <property type="entry name" value="LEUCINE-RICH REPEAT SERINE_THREONINE-PROTEIN KINASE 1"/>
    <property type="match status" value="1"/>
</dbReference>
<name>A0A0D6QUH1_ARACU</name>
<evidence type="ECO:0000313" key="2">
    <source>
        <dbReference type="EMBL" id="JAG93375.1"/>
    </source>
</evidence>
<evidence type="ECO:0000259" key="1">
    <source>
        <dbReference type="PROSITE" id="PS50011"/>
    </source>
</evidence>
<feature type="domain" description="Protein kinase" evidence="1">
    <location>
        <begin position="1"/>
        <end position="208"/>
    </location>
</feature>
<dbReference type="InterPro" id="IPR051564">
    <property type="entry name" value="LRR_receptor-like_kinase"/>
</dbReference>
<dbReference type="AlphaFoldDB" id="A0A0D6QUH1"/>
<reference evidence="2" key="1">
    <citation type="submission" date="2015-03" db="EMBL/GenBank/DDBJ databases">
        <title>A transcriptome of Araucaria cunninghamii, an australian fine timber species.</title>
        <authorList>
            <person name="Jing Yi C.J.Y."/>
            <person name="Yin San L.Y.S."/>
            <person name="Abdul Karim S.S."/>
            <person name="Wan Azmi N.N."/>
            <person name="Hercus R.R."/>
            <person name="Croft L.L."/>
        </authorList>
    </citation>
    <scope>NUCLEOTIDE SEQUENCE</scope>
    <source>
        <strain evidence="2">MI0301</strain>
        <tissue evidence="2">Leaf</tissue>
    </source>
</reference>
<dbReference type="Gene3D" id="1.10.510.10">
    <property type="entry name" value="Transferase(Phosphotransferase) domain 1"/>
    <property type="match status" value="1"/>
</dbReference>
<organism evidence="2">
    <name type="scientific">Araucaria cunninghamii</name>
    <name type="common">Hoop pine</name>
    <name type="synonym">Moreton Bay pine</name>
    <dbReference type="NCBI Taxonomy" id="56994"/>
    <lineage>
        <taxon>Eukaryota</taxon>
        <taxon>Viridiplantae</taxon>
        <taxon>Streptophyta</taxon>
        <taxon>Embryophyta</taxon>
        <taxon>Tracheophyta</taxon>
        <taxon>Spermatophyta</taxon>
        <taxon>Pinopsida</taxon>
        <taxon>Pinidae</taxon>
        <taxon>Conifers II</taxon>
        <taxon>Araucariales</taxon>
        <taxon>Araucariaceae</taxon>
        <taxon>Araucaria</taxon>
    </lineage>
</organism>
<dbReference type="GO" id="GO:0016020">
    <property type="term" value="C:membrane"/>
    <property type="evidence" value="ECO:0007669"/>
    <property type="project" value="TreeGrafter"/>
</dbReference>
<dbReference type="EMBL" id="GCKF01047030">
    <property type="protein sequence ID" value="JAG93375.1"/>
    <property type="molecule type" value="Transcribed_RNA"/>
</dbReference>
<protein>
    <recommendedName>
        <fullName evidence="1">Protein kinase domain-containing protein</fullName>
    </recommendedName>
</protein>
<dbReference type="Pfam" id="PF00069">
    <property type="entry name" value="Pkinase"/>
    <property type="match status" value="1"/>
</dbReference>
<dbReference type="GO" id="GO:0004672">
    <property type="term" value="F:protein kinase activity"/>
    <property type="evidence" value="ECO:0007669"/>
    <property type="project" value="InterPro"/>
</dbReference>
<dbReference type="PROSITE" id="PS50011">
    <property type="entry name" value="PROTEIN_KINASE_DOM"/>
    <property type="match status" value="1"/>
</dbReference>
<dbReference type="InterPro" id="IPR000719">
    <property type="entry name" value="Prot_kinase_dom"/>
</dbReference>
<dbReference type="InterPro" id="IPR011009">
    <property type="entry name" value="Kinase-like_dom_sf"/>
</dbReference>